<evidence type="ECO:0000256" key="3">
    <source>
        <dbReference type="ARBA" id="ARBA00023015"/>
    </source>
</evidence>
<dbReference type="InterPro" id="IPR052360">
    <property type="entry name" value="Transcr_Regulatory_Proteins"/>
</dbReference>
<gene>
    <name evidence="7" type="ORF">L207DRAFT_590875</name>
</gene>
<keyword evidence="2" id="KW-0862">Zinc</keyword>
<keyword evidence="1" id="KW-0479">Metal-binding</keyword>
<evidence type="ECO:0000256" key="2">
    <source>
        <dbReference type="ARBA" id="ARBA00022833"/>
    </source>
</evidence>
<evidence type="ECO:0000256" key="4">
    <source>
        <dbReference type="ARBA" id="ARBA00023125"/>
    </source>
</evidence>
<dbReference type="EMBL" id="KZ613960">
    <property type="protein sequence ID" value="PMD32002.1"/>
    <property type="molecule type" value="Genomic_DNA"/>
</dbReference>
<keyword evidence="6" id="KW-0539">Nucleus</keyword>
<accession>A0A2J6R0F5</accession>
<keyword evidence="8" id="KW-1185">Reference proteome</keyword>
<dbReference type="AlphaFoldDB" id="A0A2J6R0F5"/>
<dbReference type="PANTHER" id="PTHR36206">
    <property type="entry name" value="ASPERCRYPTIN BIOSYNTHESIS CLUSTER-SPECIFIC TRANSCRIPTION REGULATOR ATNN-RELATED"/>
    <property type="match status" value="1"/>
</dbReference>
<dbReference type="GO" id="GO:0046872">
    <property type="term" value="F:metal ion binding"/>
    <property type="evidence" value="ECO:0007669"/>
    <property type="project" value="UniProtKB-KW"/>
</dbReference>
<dbReference type="OrthoDB" id="3145928at2759"/>
<dbReference type="GO" id="GO:0003677">
    <property type="term" value="F:DNA binding"/>
    <property type="evidence" value="ECO:0007669"/>
    <property type="project" value="UniProtKB-KW"/>
</dbReference>
<protein>
    <recommendedName>
        <fullName evidence="9">C6 transcription factor</fullName>
    </recommendedName>
</protein>
<evidence type="ECO:0000313" key="7">
    <source>
        <dbReference type="EMBL" id="PMD32002.1"/>
    </source>
</evidence>
<keyword evidence="3" id="KW-0805">Transcription regulation</keyword>
<dbReference type="STRING" id="1149755.A0A2J6R0F5"/>
<evidence type="ECO:0000256" key="5">
    <source>
        <dbReference type="ARBA" id="ARBA00023163"/>
    </source>
</evidence>
<sequence>MTEISVQLLIEYLSSAQHDARATLLSCLVFVWIEILQNNLQSAFKHLESGLKILRHIKDATPVPLSEELPPTYESDDVSGILSRSFIRLSSQAATHGTYNQVAEIPTITQDVLPPVPYTFSSIFESRSFLDDELNSVMSSIRTLRDKDHYASIEKLAIDSFRKSHLEQVRQWHLATMRMARSHTPKGDSLQTWAISYLELYHLLLRILLRTLLSGSEMAFDEYNSDFERMIAYAEATLNRPVAESQPVLSFDVNIIPPLFFLTLKCRVLRLRRRAVALLRRAPEREGLWQRDSVIKHRMILRMFMEWEICCNGARALVYRLPA</sequence>
<evidence type="ECO:0000256" key="1">
    <source>
        <dbReference type="ARBA" id="ARBA00022723"/>
    </source>
</evidence>
<keyword evidence="4" id="KW-0238">DNA-binding</keyword>
<evidence type="ECO:0000256" key="6">
    <source>
        <dbReference type="ARBA" id="ARBA00023242"/>
    </source>
</evidence>
<dbReference type="PANTHER" id="PTHR36206:SF4">
    <property type="entry name" value="HYPOTHETICAL CONSERVED PROTEIN (EUROFUNG)-RELATED"/>
    <property type="match status" value="1"/>
</dbReference>
<evidence type="ECO:0000313" key="8">
    <source>
        <dbReference type="Proteomes" id="UP000235786"/>
    </source>
</evidence>
<reference evidence="7 8" key="1">
    <citation type="submission" date="2016-04" db="EMBL/GenBank/DDBJ databases">
        <title>A degradative enzymes factory behind the ericoid mycorrhizal symbiosis.</title>
        <authorList>
            <consortium name="DOE Joint Genome Institute"/>
            <person name="Martino E."/>
            <person name="Morin E."/>
            <person name="Grelet G."/>
            <person name="Kuo A."/>
            <person name="Kohler A."/>
            <person name="Daghino S."/>
            <person name="Barry K."/>
            <person name="Choi C."/>
            <person name="Cichocki N."/>
            <person name="Clum A."/>
            <person name="Copeland A."/>
            <person name="Hainaut M."/>
            <person name="Haridas S."/>
            <person name="Labutti K."/>
            <person name="Lindquist E."/>
            <person name="Lipzen A."/>
            <person name="Khouja H.-R."/>
            <person name="Murat C."/>
            <person name="Ohm R."/>
            <person name="Olson A."/>
            <person name="Spatafora J."/>
            <person name="Veneault-Fourrey C."/>
            <person name="Henrissat B."/>
            <person name="Grigoriev I."/>
            <person name="Martin F."/>
            <person name="Perotto S."/>
        </authorList>
    </citation>
    <scope>NUCLEOTIDE SEQUENCE [LARGE SCALE GENOMIC DNA]</scope>
    <source>
        <strain evidence="7 8">F</strain>
    </source>
</reference>
<organism evidence="7 8">
    <name type="scientific">Hyaloscypha variabilis (strain UAMH 11265 / GT02V1 / F)</name>
    <name type="common">Meliniomyces variabilis</name>
    <dbReference type="NCBI Taxonomy" id="1149755"/>
    <lineage>
        <taxon>Eukaryota</taxon>
        <taxon>Fungi</taxon>
        <taxon>Dikarya</taxon>
        <taxon>Ascomycota</taxon>
        <taxon>Pezizomycotina</taxon>
        <taxon>Leotiomycetes</taxon>
        <taxon>Helotiales</taxon>
        <taxon>Hyaloscyphaceae</taxon>
        <taxon>Hyaloscypha</taxon>
        <taxon>Hyaloscypha variabilis</taxon>
    </lineage>
</organism>
<name>A0A2J6R0F5_HYAVF</name>
<evidence type="ECO:0008006" key="9">
    <source>
        <dbReference type="Google" id="ProtNLM"/>
    </source>
</evidence>
<keyword evidence="5" id="KW-0804">Transcription</keyword>
<proteinExistence type="predicted"/>
<dbReference type="Proteomes" id="UP000235786">
    <property type="component" value="Unassembled WGS sequence"/>
</dbReference>